<feature type="domain" description="Sugar-binding" evidence="5">
    <location>
        <begin position="60"/>
        <end position="308"/>
    </location>
</feature>
<name>M5DZV8_9FIRM</name>
<comment type="caution">
    <text evidence="7">The sequence shown here is derived from an EMBL/GenBank/DDBJ whole genome shotgun (WGS) entry which is preliminary data.</text>
</comment>
<keyword evidence="8" id="KW-1185">Reference proteome</keyword>
<dbReference type="STRING" id="1293054.HSACCH_00889"/>
<dbReference type="OrthoDB" id="58802at2"/>
<dbReference type="eggNOG" id="COG2390">
    <property type="taxonomic scope" value="Bacteria"/>
</dbReference>
<organism evidence="7 8">
    <name type="scientific">Halanaerobium saccharolyticum subsp. saccharolyticum DSM 6643</name>
    <dbReference type="NCBI Taxonomy" id="1293054"/>
    <lineage>
        <taxon>Bacteria</taxon>
        <taxon>Bacillati</taxon>
        <taxon>Bacillota</taxon>
        <taxon>Clostridia</taxon>
        <taxon>Halanaerobiales</taxon>
        <taxon>Halanaerobiaceae</taxon>
        <taxon>Halanaerobium</taxon>
    </lineage>
</organism>
<dbReference type="SUPFAM" id="SSF100950">
    <property type="entry name" value="NagB/RpiA/CoA transferase-like"/>
    <property type="match status" value="1"/>
</dbReference>
<dbReference type="PANTHER" id="PTHR34294:SF1">
    <property type="entry name" value="TRANSCRIPTIONAL REGULATOR LSRR"/>
    <property type="match status" value="1"/>
</dbReference>
<evidence type="ECO:0000259" key="6">
    <source>
        <dbReference type="Pfam" id="PF12802"/>
    </source>
</evidence>
<evidence type="ECO:0000256" key="4">
    <source>
        <dbReference type="ARBA" id="ARBA00023163"/>
    </source>
</evidence>
<evidence type="ECO:0000313" key="8">
    <source>
        <dbReference type="Proteomes" id="UP000012063"/>
    </source>
</evidence>
<dbReference type="SUPFAM" id="SSF46785">
    <property type="entry name" value="Winged helix' DNA-binding domain"/>
    <property type="match status" value="1"/>
</dbReference>
<dbReference type="InParanoid" id="M5DZV8"/>
<evidence type="ECO:0000256" key="1">
    <source>
        <dbReference type="ARBA" id="ARBA00010466"/>
    </source>
</evidence>
<keyword evidence="3" id="KW-0238">DNA-binding</keyword>
<feature type="domain" description="HTH marR-type" evidence="6">
    <location>
        <begin position="16"/>
        <end position="52"/>
    </location>
</feature>
<dbReference type="GO" id="GO:0003677">
    <property type="term" value="F:DNA binding"/>
    <property type="evidence" value="ECO:0007669"/>
    <property type="project" value="UniProtKB-KW"/>
</dbReference>
<dbReference type="RefSeq" id="WP_005488159.1">
    <property type="nucleotide sequence ID" value="NZ_CAUI01000005.1"/>
</dbReference>
<dbReference type="InterPro" id="IPR037171">
    <property type="entry name" value="NagB/RpiA_transferase-like"/>
</dbReference>
<dbReference type="InterPro" id="IPR051054">
    <property type="entry name" value="SorC_transcr_regulators"/>
</dbReference>
<dbReference type="InterPro" id="IPR000835">
    <property type="entry name" value="HTH_MarR-typ"/>
</dbReference>
<dbReference type="Gene3D" id="1.10.10.60">
    <property type="entry name" value="Homeodomain-like"/>
    <property type="match status" value="1"/>
</dbReference>
<keyword evidence="4" id="KW-0804">Transcription</keyword>
<dbReference type="Proteomes" id="UP000012063">
    <property type="component" value="Unassembled WGS sequence"/>
</dbReference>
<reference evidence="8" key="1">
    <citation type="journal article" date="2013" name="Genome Announc.">
        <title>Genome Sequence of Halanaerobium saccharolyticum subsp. saccharolyticum Strain DSM 6643T, a Halophilic Hydrogen-Producing Bacterium.</title>
        <authorList>
            <person name="Kivisto A."/>
            <person name="Larjo A."/>
            <person name="Ciranna A."/>
            <person name="Santala V."/>
            <person name="Roos C."/>
            <person name="Karp M."/>
        </authorList>
    </citation>
    <scope>NUCLEOTIDE SEQUENCE [LARGE SCALE GENOMIC DNA]</scope>
    <source>
        <strain evidence="8">DSM 6643</strain>
    </source>
</reference>
<evidence type="ECO:0000256" key="2">
    <source>
        <dbReference type="ARBA" id="ARBA00023015"/>
    </source>
</evidence>
<gene>
    <name evidence="7" type="ORF">HSACCH_00889</name>
</gene>
<dbReference type="InterPro" id="IPR036390">
    <property type="entry name" value="WH_DNA-bd_sf"/>
</dbReference>
<sequence>MNVNKKTKVKIARYYYHEGFTQTKIAEKLSIPRQTVNKIVKNLVDDGIVRIEIIEGPYFNTELENKLEKKYKLKQVILVDYDDPEEINNLLGKKGANFFESLLNSNTKVGLSWGNTLSSFASNLTKKNYKDVTVVQLVGGSNNLDNSIKADEITRITAEKIGGNSCLLYAPSHVQNKKTKEAFLSEENIENVFNEMNDCDMAVVGIGEMSENATLFKGKYLSKGHYEELLAADCVGDICSRYFDSEGKIVNHPINNTVIGIDIEKLKDIPVVIGIAGGENKHKAISGALKGNFLDILITTTDVAKKLVGEEV</sequence>
<dbReference type="AlphaFoldDB" id="M5DZV8"/>
<dbReference type="FunCoup" id="M5DZV8">
    <property type="interactions" value="18"/>
</dbReference>
<comment type="similarity">
    <text evidence="1">Belongs to the SorC transcriptional regulatory family.</text>
</comment>
<dbReference type="Pfam" id="PF12802">
    <property type="entry name" value="MarR_2"/>
    <property type="match status" value="1"/>
</dbReference>
<accession>M5DZV8</accession>
<protein>
    <submittedName>
        <fullName evidence="7">Uncharacterized protein</fullName>
    </submittedName>
</protein>
<dbReference type="EMBL" id="CAUI01000005">
    <property type="protein sequence ID" value="CCU78750.1"/>
    <property type="molecule type" value="Genomic_DNA"/>
</dbReference>
<evidence type="ECO:0000313" key="7">
    <source>
        <dbReference type="EMBL" id="CCU78750.1"/>
    </source>
</evidence>
<evidence type="ECO:0000259" key="5">
    <source>
        <dbReference type="Pfam" id="PF04198"/>
    </source>
</evidence>
<dbReference type="PANTHER" id="PTHR34294">
    <property type="entry name" value="TRANSCRIPTIONAL REGULATOR-RELATED"/>
    <property type="match status" value="1"/>
</dbReference>
<keyword evidence="2" id="KW-0805">Transcription regulation</keyword>
<dbReference type="InterPro" id="IPR007324">
    <property type="entry name" value="Sugar-bd_dom_put"/>
</dbReference>
<dbReference type="GO" id="GO:0030246">
    <property type="term" value="F:carbohydrate binding"/>
    <property type="evidence" value="ECO:0007669"/>
    <property type="project" value="InterPro"/>
</dbReference>
<dbReference type="Gene3D" id="3.40.50.1360">
    <property type="match status" value="1"/>
</dbReference>
<proteinExistence type="inferred from homology"/>
<dbReference type="Pfam" id="PF04198">
    <property type="entry name" value="Sugar-bind"/>
    <property type="match status" value="1"/>
</dbReference>
<evidence type="ECO:0000256" key="3">
    <source>
        <dbReference type="ARBA" id="ARBA00023125"/>
    </source>
</evidence>